<evidence type="ECO:0000259" key="6">
    <source>
        <dbReference type="Pfam" id="PF13001"/>
    </source>
</evidence>
<sequence>MEQRVDWMPVTKPDHKRRPVCTRIRLKIFPFFLRARDAANVFPSCIQVIFDCLYGQSTNAKLKNMAVQFVHHVCLNCADNKFTPVAPVLLSGMVKLIGEATDEAKLRNLAYVAVGKIVRRAPQLVKKDVALVQKFFDAMSKEDPETRLGVQESLSLMADAFKDIDPSCQSLMEALIMQNIEQEQPQSRLMSVQYARAVFSSDHIPSRYILLLACGDTKEDVRVEAMKALHIAQTKEKEIEKNSTKLPAPKLPKFHDMMKYISEKGSLRVKTQNKYVIGNYTLPFIPATYEEMILYLHMCLSQDSGQIPDMESLSTMQTQAPGIAKYIRDNLQGDNSIQTYFDFIKALLSAVSGSSAMYCLVELVAIAPEMASQIISQTDWMKNYMFSSKDDLKEFGSQMYAVVICQQSKDVIKDSMEELMKNLNHKGFEVQMGSVIGLGYLIGQYLNDRSHSCTMEVDGTSKIEDEIKSIITTCLQKFAAILLLPTESNVSLKMAACLALGEIGRNAPLLLPSGGGDDVEGEITKWSIVTSLLKILKSGSEPNKVKEKCVMCLGYLCVGEENFPHLQKVMEEIMDSVQPKQFELHMTTGEALVCAAQGRQSSAARDLWTESEEDYMNRVSVKKTKVEWYLESLLNKYLVSSNPHLRQAACIWLLALTKTCGPDPAVQSKLSQIQGAFMRLLSENDDITQDIASKGLGLVYEICTPEQKDSLVSELVDTLMTGKRAKHDFKGDTTVFEEGSLGKSPDGGSLSTYKELCAIANDLNQPDLIYKFMHLANHNAMWNSRKGAAFGFSTIASQAGEQLRPYLAQIVPRLYRYQFDPNPKIQQAMSSIWNALIQDNKDAVDKFISQILYDLNKNLTSTQWRIRESSCLAVNDLLRGRPLDDVVDQLPELWENCLRVRDDIKESVRNAADLACRSLSRASIKICDINYGKLGEKATRLVMPCLLKHSLQSSVSEVRAIGLSTMLKISKNAGPLLKPNIPVLVTALLEAVSGLEPQVLNYFSLQVSSNQKDLEKLDSARIAASRMSPLMETLDSARIAASRMFPMMETVNYLDSARIAASRMSPMMETVNYCVQYIDSDVLVELVPRLTDLIKSGIGIGTKAGCSSFVIQLVHHCPQDLTPHAGKLMSAFLAGLSDRNSSVRKTYASALGHLIKVAKDSSVEKLIIKLKSWYLDKEDEAARHACGLTLQSMCHQSQDIMKRHATQAVPLAFFAMHEKKPEIEDKSSKDNMSVWEEIWLEITPGTEAGIRLYLQEIMVLLQTSIDSQSWATKAQAADAMSTVAEKLKDKLGPPHLGNLLSTLLSGLQGRIWTGKETLIQAIDTVCCYCKENLSKETEGQPSIEKVVDSIMKESKKERLEYKLEALKCTGNILEEYSLDRFSDIWQIVQPDLSKAGNKNDDEDDIKPEMKQKKFNCYFEILGQSWPLTVTTQDEFGSKFSDLLLMSLLHNTWKIQVTILKSLFKFIDRYHIFQKDKILLHKAVVQGLTNRMLETMIPCLGNIKFTVIRHETLSTTELLINKVIDVDGILSSDMLSNVQDALSAMSGDSSPELQDKSHELLKQITVKISTME</sequence>
<evidence type="ECO:0000313" key="10">
    <source>
        <dbReference type="Proteomes" id="UP000507470"/>
    </source>
</evidence>
<feature type="repeat" description="HEAT" evidence="5">
    <location>
        <begin position="1128"/>
        <end position="1166"/>
    </location>
</feature>
<dbReference type="Pfam" id="PF23702">
    <property type="entry name" value="ARM_ECM29"/>
    <property type="match status" value="1"/>
</dbReference>
<evidence type="ECO:0000256" key="2">
    <source>
        <dbReference type="ARBA" id="ARBA00022490"/>
    </source>
</evidence>
<evidence type="ECO:0000259" key="8">
    <source>
        <dbReference type="Pfam" id="PF24492"/>
    </source>
</evidence>
<dbReference type="PANTHER" id="PTHR23346:SF19">
    <property type="entry name" value="PROTEASOME ADAPTER AND SCAFFOLD PROTEIN ECM29"/>
    <property type="match status" value="1"/>
</dbReference>
<dbReference type="GO" id="GO:0036503">
    <property type="term" value="P:ERAD pathway"/>
    <property type="evidence" value="ECO:0007669"/>
    <property type="project" value="TreeGrafter"/>
</dbReference>
<feature type="domain" description="ECM29 ARM-like repeats" evidence="7">
    <location>
        <begin position="304"/>
        <end position="503"/>
    </location>
</feature>
<evidence type="ECO:0000256" key="4">
    <source>
        <dbReference type="ARBA" id="ARBA00022942"/>
    </source>
</evidence>
<dbReference type="InterPro" id="IPR055443">
    <property type="entry name" value="HEAT_ECM29"/>
</dbReference>
<dbReference type="InterPro" id="IPR016024">
    <property type="entry name" value="ARM-type_fold"/>
</dbReference>
<protein>
    <submittedName>
        <fullName evidence="9">ECM29</fullName>
    </submittedName>
</protein>
<proteinExistence type="predicted"/>
<feature type="domain" description="Proteasome adapter and scaffold protein ECM29 HEAT-repeat" evidence="8">
    <location>
        <begin position="1052"/>
        <end position="1175"/>
    </location>
</feature>
<evidence type="ECO:0000256" key="5">
    <source>
        <dbReference type="PROSITE-ProRule" id="PRU00103"/>
    </source>
</evidence>
<dbReference type="InterPro" id="IPR024372">
    <property type="entry name" value="Ecm29_N"/>
</dbReference>
<dbReference type="GO" id="GO:0005737">
    <property type="term" value="C:cytoplasm"/>
    <property type="evidence" value="ECO:0007669"/>
    <property type="project" value="UniProtKB-SubCell"/>
</dbReference>
<dbReference type="Pfam" id="PF13001">
    <property type="entry name" value="ECM29_N"/>
    <property type="match status" value="1"/>
</dbReference>
<dbReference type="GO" id="GO:0005634">
    <property type="term" value="C:nucleus"/>
    <property type="evidence" value="ECO:0007669"/>
    <property type="project" value="TreeGrafter"/>
</dbReference>
<reference evidence="9 10" key="1">
    <citation type="submission" date="2020-06" db="EMBL/GenBank/DDBJ databases">
        <authorList>
            <person name="Li R."/>
            <person name="Bekaert M."/>
        </authorList>
    </citation>
    <scope>NUCLEOTIDE SEQUENCE [LARGE SCALE GENOMIC DNA]</scope>
    <source>
        <strain evidence="10">wild</strain>
    </source>
</reference>
<feature type="domain" description="Proteasome component Ecm29 N-terminal" evidence="6">
    <location>
        <begin position="12"/>
        <end position="213"/>
    </location>
</feature>
<accession>A0A6J8EBJ7</accession>
<dbReference type="InterPro" id="IPR055444">
    <property type="entry name" value="ARM_ECM29"/>
</dbReference>
<keyword evidence="4" id="KW-0647">Proteasome</keyword>
<feature type="domain" description="Proteasome adapter and scaffold protein ECM29 HEAT-repeat" evidence="8">
    <location>
        <begin position="977"/>
        <end position="1036"/>
    </location>
</feature>
<evidence type="ECO:0000256" key="1">
    <source>
        <dbReference type="ARBA" id="ARBA00004496"/>
    </source>
</evidence>
<dbReference type="PROSITE" id="PS50077">
    <property type="entry name" value="HEAT_REPEAT"/>
    <property type="match status" value="1"/>
</dbReference>
<comment type="subcellular location">
    <subcellularLocation>
        <location evidence="1">Cytoplasm</location>
    </subcellularLocation>
</comment>
<dbReference type="InterPro" id="IPR011989">
    <property type="entry name" value="ARM-like"/>
</dbReference>
<dbReference type="Proteomes" id="UP000507470">
    <property type="component" value="Unassembled WGS sequence"/>
</dbReference>
<evidence type="ECO:0000313" key="9">
    <source>
        <dbReference type="EMBL" id="CAC5418149.1"/>
    </source>
</evidence>
<evidence type="ECO:0000259" key="7">
    <source>
        <dbReference type="Pfam" id="PF23702"/>
    </source>
</evidence>
<gene>
    <name evidence="9" type="ORF">MCOR_50605</name>
</gene>
<keyword evidence="10" id="KW-1185">Reference proteome</keyword>
<dbReference type="InterPro" id="IPR021133">
    <property type="entry name" value="HEAT_type_2"/>
</dbReference>
<dbReference type="SUPFAM" id="SSF48371">
    <property type="entry name" value="ARM repeat"/>
    <property type="match status" value="3"/>
</dbReference>
<keyword evidence="3" id="KW-0677">Repeat</keyword>
<dbReference type="Gene3D" id="1.25.10.10">
    <property type="entry name" value="Leucine-rich Repeat Variant"/>
    <property type="match status" value="5"/>
</dbReference>
<dbReference type="GO" id="GO:0043248">
    <property type="term" value="P:proteasome assembly"/>
    <property type="evidence" value="ECO:0007669"/>
    <property type="project" value="InterPro"/>
</dbReference>
<dbReference type="GO" id="GO:0060090">
    <property type="term" value="F:molecular adaptor activity"/>
    <property type="evidence" value="ECO:0007669"/>
    <property type="project" value="InterPro"/>
</dbReference>
<name>A0A6J8EBJ7_MYTCO</name>
<dbReference type="EMBL" id="CACVKT020008879">
    <property type="protein sequence ID" value="CAC5418149.1"/>
    <property type="molecule type" value="Genomic_DNA"/>
</dbReference>
<organism evidence="9 10">
    <name type="scientific">Mytilus coruscus</name>
    <name type="common">Sea mussel</name>
    <dbReference type="NCBI Taxonomy" id="42192"/>
    <lineage>
        <taxon>Eukaryota</taxon>
        <taxon>Metazoa</taxon>
        <taxon>Spiralia</taxon>
        <taxon>Lophotrochozoa</taxon>
        <taxon>Mollusca</taxon>
        <taxon>Bivalvia</taxon>
        <taxon>Autobranchia</taxon>
        <taxon>Pteriomorphia</taxon>
        <taxon>Mytilida</taxon>
        <taxon>Mytiloidea</taxon>
        <taxon>Mytilidae</taxon>
        <taxon>Mytilinae</taxon>
        <taxon>Mytilus</taxon>
    </lineage>
</organism>
<dbReference type="Pfam" id="PF24492">
    <property type="entry name" value="HEAT_ECM29"/>
    <property type="match status" value="2"/>
</dbReference>
<evidence type="ECO:0000256" key="3">
    <source>
        <dbReference type="ARBA" id="ARBA00022737"/>
    </source>
</evidence>
<dbReference type="Pfam" id="PF23731">
    <property type="entry name" value="ARM_ECM29_C"/>
    <property type="match status" value="1"/>
</dbReference>
<dbReference type="OrthoDB" id="16066at2759"/>
<dbReference type="GO" id="GO:0000502">
    <property type="term" value="C:proteasome complex"/>
    <property type="evidence" value="ECO:0007669"/>
    <property type="project" value="UniProtKB-KW"/>
</dbReference>
<dbReference type="PANTHER" id="PTHR23346">
    <property type="entry name" value="TRANSLATIONAL ACTIVATOR GCN1-RELATED"/>
    <property type="match status" value="1"/>
</dbReference>
<keyword evidence="2" id="KW-0963">Cytoplasm</keyword>